<keyword evidence="1" id="KW-0732">Signal</keyword>
<gene>
    <name evidence="2" type="ORF">ENS64_06780</name>
</gene>
<evidence type="ECO:0000313" key="2">
    <source>
        <dbReference type="EMBL" id="HGT38954.1"/>
    </source>
</evidence>
<protein>
    <recommendedName>
        <fullName evidence="3">Phospholipase/carboxylesterase/thioesterase domain-containing protein</fullName>
    </recommendedName>
</protein>
<name>A0A7C4LKI5_9PLAN</name>
<dbReference type="InterPro" id="IPR050955">
    <property type="entry name" value="Plant_Biomass_Hydrol_Est"/>
</dbReference>
<evidence type="ECO:0008006" key="3">
    <source>
        <dbReference type="Google" id="ProtNLM"/>
    </source>
</evidence>
<dbReference type="InterPro" id="IPR029058">
    <property type="entry name" value="AB_hydrolase_fold"/>
</dbReference>
<dbReference type="PANTHER" id="PTHR43037">
    <property type="entry name" value="UNNAMED PRODUCT-RELATED"/>
    <property type="match status" value="1"/>
</dbReference>
<evidence type="ECO:0000256" key="1">
    <source>
        <dbReference type="ARBA" id="ARBA00022729"/>
    </source>
</evidence>
<dbReference type="InterPro" id="IPR000801">
    <property type="entry name" value="Esterase-like"/>
</dbReference>
<proteinExistence type="predicted"/>
<dbReference type="AlphaFoldDB" id="A0A7C4LKI5"/>
<comment type="caution">
    <text evidence="2">The sequence shown here is derived from an EMBL/GenBank/DDBJ whole genome shotgun (WGS) entry which is preliminary data.</text>
</comment>
<dbReference type="EMBL" id="DSVQ01000012">
    <property type="protein sequence ID" value="HGT38954.1"/>
    <property type="molecule type" value="Genomic_DNA"/>
</dbReference>
<dbReference type="PANTHER" id="PTHR43037:SF1">
    <property type="entry name" value="BLL1128 PROTEIN"/>
    <property type="match status" value="1"/>
</dbReference>
<accession>A0A7C4LKI5</accession>
<dbReference type="Pfam" id="PF00756">
    <property type="entry name" value="Esterase"/>
    <property type="match status" value="1"/>
</dbReference>
<sequence length="879" mass="97664">MPFRSMVRGAGVGTILRTAARRPTIALWASLAILLALTAVANLTPRAFANAPSATGRFVDRIYRDAQGEHKYVVFEPAGYHPGKKWPLIFYLHGASGRGVDGKAQLIVGMGPAVKQRAATLPFLVVFPQNENLRSRLLGGWHEHPEELDRALRILDAVEKDYSVDTKHEVLVGTSMGGFGVWSLAARTPERWRAVVPISGGGHEDMIPALAKVPVWAFHALDDTLVPPEASTSLVEGIRRAGGRAYVSLLPQGGHNISRAVLARDEVFEWFLHPEREPRLDIDWTEQRDLPNMLDQMPFYPAAEVAGAVRVHVGRDLLESWAALMPSLIPAESLQGYKGGSVETSQMGPFSFNVVVGGIGYTGTLERAWMEPLPGNRLRLQLGLRALQMTVYSTQLRGRLFSADAGPMAIYIGYREPVWLTAEIAPRISHRRLHLDLLGVSFQIPPDNWSIAPPSHVRVRGLPFLRNRVTEGLVEGLAEKRPVIEAEIRNSVPLMLARIEQQISEANDRVVSFGRWPMPLWQPRFKFYPEALLINEQGLDLHLGAVVAQLGKRPDGAPYLRFHEPEPWSAPPPDGLQLAISQRVVAAWSTLLADSNVARFHVLDMNSPLLHELGRRAFWNEVLPAMRDLPEHTELQTEFTLLEPLRLRNRGGNQVTTSPQSEMGIVIPKMRLDLAVREPAHAEWRPWAAFDLSFEQGLKVSVARPSFVRRELHMSLIPADMPQVTPSLLPPGVSAADVDTRRLAAQFAQGWADNFHLESRTAVLSDWTLAKLPLRWHDVGWNGAQLLAEWRRPGIRVVNALGTDVVYRVRGMTTQWSEPYRLGPGEFHVFRPTTAILWIPADAPHVTPFQLSLGESIEIRPQGPVSVVPATGQLVGGTR</sequence>
<organism evidence="2">
    <name type="scientific">Schlesneria paludicola</name>
    <dbReference type="NCBI Taxonomy" id="360056"/>
    <lineage>
        <taxon>Bacteria</taxon>
        <taxon>Pseudomonadati</taxon>
        <taxon>Planctomycetota</taxon>
        <taxon>Planctomycetia</taxon>
        <taxon>Planctomycetales</taxon>
        <taxon>Planctomycetaceae</taxon>
        <taxon>Schlesneria</taxon>
    </lineage>
</organism>
<dbReference type="SUPFAM" id="SSF53474">
    <property type="entry name" value="alpha/beta-Hydrolases"/>
    <property type="match status" value="1"/>
</dbReference>
<reference evidence="2" key="1">
    <citation type="journal article" date="2020" name="mSystems">
        <title>Genome- and Community-Level Interaction Insights into Carbon Utilization and Element Cycling Functions of Hydrothermarchaeota in Hydrothermal Sediment.</title>
        <authorList>
            <person name="Zhou Z."/>
            <person name="Liu Y."/>
            <person name="Xu W."/>
            <person name="Pan J."/>
            <person name="Luo Z.H."/>
            <person name="Li M."/>
        </authorList>
    </citation>
    <scope>NUCLEOTIDE SEQUENCE [LARGE SCALE GENOMIC DNA]</scope>
    <source>
        <strain evidence="2">SpSt-508</strain>
    </source>
</reference>
<dbReference type="Gene3D" id="3.40.50.1820">
    <property type="entry name" value="alpha/beta hydrolase"/>
    <property type="match status" value="1"/>
</dbReference>